<feature type="compositionally biased region" description="Polar residues" evidence="1">
    <location>
        <begin position="28"/>
        <end position="39"/>
    </location>
</feature>
<protein>
    <submittedName>
        <fullName evidence="2">Uncharacterized protein</fullName>
    </submittedName>
</protein>
<comment type="caution">
    <text evidence="2">The sequence shown here is derived from an EMBL/GenBank/DDBJ whole genome shotgun (WGS) entry which is preliminary data.</text>
</comment>
<dbReference type="AlphaFoldDB" id="A0A699UVV0"/>
<reference evidence="2" key="1">
    <citation type="journal article" date="2019" name="Sci. Rep.">
        <title>Draft genome of Tanacetum cinerariifolium, the natural source of mosquito coil.</title>
        <authorList>
            <person name="Yamashiro T."/>
            <person name="Shiraishi A."/>
            <person name="Satake H."/>
            <person name="Nakayama K."/>
        </authorList>
    </citation>
    <scope>NUCLEOTIDE SEQUENCE</scope>
</reference>
<dbReference type="EMBL" id="BKCJ011361419">
    <property type="protein sequence ID" value="GFD25526.1"/>
    <property type="molecule type" value="Genomic_DNA"/>
</dbReference>
<name>A0A699UVV0_TANCI</name>
<organism evidence="2">
    <name type="scientific">Tanacetum cinerariifolium</name>
    <name type="common">Dalmatian daisy</name>
    <name type="synonym">Chrysanthemum cinerariifolium</name>
    <dbReference type="NCBI Taxonomy" id="118510"/>
    <lineage>
        <taxon>Eukaryota</taxon>
        <taxon>Viridiplantae</taxon>
        <taxon>Streptophyta</taxon>
        <taxon>Embryophyta</taxon>
        <taxon>Tracheophyta</taxon>
        <taxon>Spermatophyta</taxon>
        <taxon>Magnoliopsida</taxon>
        <taxon>eudicotyledons</taxon>
        <taxon>Gunneridae</taxon>
        <taxon>Pentapetalae</taxon>
        <taxon>asterids</taxon>
        <taxon>campanulids</taxon>
        <taxon>Asterales</taxon>
        <taxon>Asteraceae</taxon>
        <taxon>Asteroideae</taxon>
        <taxon>Anthemideae</taxon>
        <taxon>Anthemidinae</taxon>
        <taxon>Tanacetum</taxon>
    </lineage>
</organism>
<feature type="non-terminal residue" evidence="2">
    <location>
        <position position="1"/>
    </location>
</feature>
<evidence type="ECO:0000256" key="1">
    <source>
        <dbReference type="SAM" id="MobiDB-lite"/>
    </source>
</evidence>
<proteinExistence type="predicted"/>
<feature type="region of interest" description="Disordered" evidence="1">
    <location>
        <begin position="16"/>
        <end position="48"/>
    </location>
</feature>
<feature type="region of interest" description="Disordered" evidence="1">
    <location>
        <begin position="154"/>
        <end position="186"/>
    </location>
</feature>
<accession>A0A699UVV0</accession>
<feature type="non-terminal residue" evidence="2">
    <location>
        <position position="186"/>
    </location>
</feature>
<evidence type="ECO:0000313" key="2">
    <source>
        <dbReference type="EMBL" id="GFD25526.1"/>
    </source>
</evidence>
<sequence>PTMLLQVAAGEAIEVAAQDVPHPVPAPDQSTPQLTTPTRPHSPNPVAPVLVHDHRFAQPETAVGSFPSTEDAHMGADFHTSPVRSSHAPPVDHPSGGVEDPITLTALSSIVSTLVEKVYSLEAELHDHKKIFKNVMGKLVKKVKSLEVKLKTKKRKMVVSDSDEEDDTTPNVNLEAVSLEKSNKNV</sequence>
<gene>
    <name evidence="2" type="ORF">Tci_897495</name>
</gene>